<proteinExistence type="predicted"/>
<dbReference type="KEGG" id="cil:EG358_15810"/>
<reference evidence="2 4" key="2">
    <citation type="submission" date="2018-06" db="EMBL/GenBank/DDBJ databases">
        <authorList>
            <consortium name="Pathogen Informatics"/>
            <person name="Doyle S."/>
        </authorList>
    </citation>
    <scope>NUCLEOTIDE SEQUENCE [LARGE SCALE GENOMIC DNA]</scope>
    <source>
        <strain evidence="2 4">NCTC13560</strain>
    </source>
</reference>
<evidence type="ECO:0000313" key="4">
    <source>
        <dbReference type="Proteomes" id="UP000255231"/>
    </source>
</evidence>
<dbReference type="Proteomes" id="UP000185725">
    <property type="component" value="Unassembled WGS sequence"/>
</dbReference>
<dbReference type="AlphaFoldDB" id="A0A381F539"/>
<dbReference type="Proteomes" id="UP000255231">
    <property type="component" value="Unassembled WGS sequence"/>
</dbReference>
<evidence type="ECO:0000313" key="3">
    <source>
        <dbReference type="Proteomes" id="UP000185725"/>
    </source>
</evidence>
<sequence>MALDFHRPDNKEYLFGLDDKKYKNLHEIFTEYKNWTGIYVDPYGDVKLTIENQKMIVKIIDNYIEKTNLNTDKQKTIDILEFRTLLKYFSHQNLEIEIIGD</sequence>
<name>A0A381F539_9FLAO</name>
<gene>
    <name evidence="2" type="ORF">NCTC13560_00417</name>
    <name evidence="1" type="ORF">SAMN05421682_10623</name>
</gene>
<dbReference type="EMBL" id="FTMF01000006">
    <property type="protein sequence ID" value="SIQ53825.1"/>
    <property type="molecule type" value="Genomic_DNA"/>
</dbReference>
<evidence type="ECO:0000313" key="2">
    <source>
        <dbReference type="EMBL" id="SUX41617.1"/>
    </source>
</evidence>
<organism evidence="2 4">
    <name type="scientific">Chryseobacterium indoltheticum</name>
    <dbReference type="NCBI Taxonomy" id="254"/>
    <lineage>
        <taxon>Bacteria</taxon>
        <taxon>Pseudomonadati</taxon>
        <taxon>Bacteroidota</taxon>
        <taxon>Flavobacteriia</taxon>
        <taxon>Flavobacteriales</taxon>
        <taxon>Weeksellaceae</taxon>
        <taxon>Chryseobacterium group</taxon>
        <taxon>Chryseobacterium</taxon>
    </lineage>
</organism>
<evidence type="ECO:0000313" key="1">
    <source>
        <dbReference type="EMBL" id="SIQ53825.1"/>
    </source>
</evidence>
<accession>A0A381F539</accession>
<dbReference type="GeneID" id="303675171"/>
<reference evidence="1 3" key="1">
    <citation type="submission" date="2017-01" db="EMBL/GenBank/DDBJ databases">
        <authorList>
            <person name="Varghese N."/>
            <person name="Submissions S."/>
        </authorList>
    </citation>
    <scope>NUCLEOTIDE SEQUENCE [LARGE SCALE GENOMIC DNA]</scope>
    <source>
        <strain evidence="1 3">ATCC 27950</strain>
    </source>
</reference>
<dbReference type="EMBL" id="UFVS01000001">
    <property type="protein sequence ID" value="SUX41617.1"/>
    <property type="molecule type" value="Genomic_DNA"/>
</dbReference>
<protein>
    <submittedName>
        <fullName evidence="2">Uncharacterized protein</fullName>
    </submittedName>
</protein>
<dbReference type="OrthoDB" id="768359at2"/>
<dbReference type="RefSeq" id="WP_076560517.1">
    <property type="nucleotide sequence ID" value="NZ_CP033929.1"/>
</dbReference>
<keyword evidence="3" id="KW-1185">Reference proteome</keyword>